<organism evidence="1 2">
    <name type="scientific">Panagrolaimus superbus</name>
    <dbReference type="NCBI Taxonomy" id="310955"/>
    <lineage>
        <taxon>Eukaryota</taxon>
        <taxon>Metazoa</taxon>
        <taxon>Ecdysozoa</taxon>
        <taxon>Nematoda</taxon>
        <taxon>Chromadorea</taxon>
        <taxon>Rhabditida</taxon>
        <taxon>Tylenchina</taxon>
        <taxon>Panagrolaimomorpha</taxon>
        <taxon>Panagrolaimoidea</taxon>
        <taxon>Panagrolaimidae</taxon>
        <taxon>Panagrolaimus</taxon>
    </lineage>
</organism>
<dbReference type="Proteomes" id="UP000887577">
    <property type="component" value="Unplaced"/>
</dbReference>
<name>A0A914YXD3_9BILA</name>
<sequence length="69" mass="7849">MQKEMIYKAVFVQKTYLSLTGKTIVCFGENLEFTVGIQKKVCETFCVENIKGDLEITKITSTGKFFKCP</sequence>
<evidence type="ECO:0000313" key="2">
    <source>
        <dbReference type="WBParaSite" id="PSU_v2.g4766.t1"/>
    </source>
</evidence>
<protein>
    <submittedName>
        <fullName evidence="2">Uncharacterized protein</fullName>
    </submittedName>
</protein>
<proteinExistence type="predicted"/>
<keyword evidence="1" id="KW-1185">Reference proteome</keyword>
<accession>A0A914YXD3</accession>
<dbReference type="AlphaFoldDB" id="A0A914YXD3"/>
<evidence type="ECO:0000313" key="1">
    <source>
        <dbReference type="Proteomes" id="UP000887577"/>
    </source>
</evidence>
<dbReference type="WBParaSite" id="PSU_v2.g4766.t1">
    <property type="protein sequence ID" value="PSU_v2.g4766.t1"/>
    <property type="gene ID" value="PSU_v2.g4766"/>
</dbReference>
<reference evidence="2" key="1">
    <citation type="submission" date="2022-11" db="UniProtKB">
        <authorList>
            <consortium name="WormBaseParasite"/>
        </authorList>
    </citation>
    <scope>IDENTIFICATION</scope>
</reference>